<sequence>MQVAFRDSGVGKELSVDTAYLREYIEFSRSLNFAQAAADLFVSPPTLRAHIHALEEEVGAPLTVKRVGQLELSPAGRLFLKRARAIVKLVEESAEECRALAEASSSIVVGTLDYAPFEELLTRALHAFRRDHPDRCLEMLMASGAYANMEAVESGKADLSIFVQVRRRDGGEEALPDELPAGVGAFRFSEGECRFWMNRSCPLFECDRVTAADLDGFTMLLGNSANMERAGRVLIEWFAGVGVAVEPDNQPCSNYLDLYLSGTGETFGIALGGVRSGLRASSDIKIFAVDDFTVPCDLYVIYNEERIGENGKLFVDCLKESISSLE</sequence>
<gene>
    <name evidence="6" type="ORF">ADCFC_06720</name>
</gene>
<dbReference type="KEGG" id="ahat:ADCFC_07930"/>
<dbReference type="SUPFAM" id="SSF46785">
    <property type="entry name" value="Winged helix' DNA-binding domain"/>
    <property type="match status" value="1"/>
</dbReference>
<evidence type="ECO:0000256" key="1">
    <source>
        <dbReference type="ARBA" id="ARBA00009437"/>
    </source>
</evidence>
<dbReference type="Pfam" id="PF03466">
    <property type="entry name" value="LysR_substrate"/>
    <property type="match status" value="1"/>
</dbReference>
<comment type="similarity">
    <text evidence="1">Belongs to the LysR transcriptional regulatory family.</text>
</comment>
<dbReference type="GO" id="GO:0003677">
    <property type="term" value="F:DNA binding"/>
    <property type="evidence" value="ECO:0007669"/>
    <property type="project" value="UniProtKB-KW"/>
</dbReference>
<name>A0A6F8SK51_9ACTN</name>
<protein>
    <recommendedName>
        <fullName evidence="5">HTH lysR-type domain-containing protein</fullName>
    </recommendedName>
</protein>
<accession>A0A6F8SK51</accession>
<feature type="domain" description="HTH lysR-type" evidence="5">
    <location>
        <begin position="16"/>
        <end position="73"/>
    </location>
</feature>
<reference evidence="7" key="1">
    <citation type="journal article" date="2020" name="Microbiol. Resour. Announc.">
        <title>Complete Genome Sequence of Adlercreutzia sp. Strain 8CFCBH1, a Potent Producer of Equol, Isolated from Healthy Japanese Feces.</title>
        <authorList>
            <person name="Ogata Y."/>
            <person name="Sakamoto M."/>
            <person name="Ohkuma M."/>
            <person name="Hattori M."/>
            <person name="Suda W."/>
        </authorList>
    </citation>
    <scope>NUCLEOTIDE SEQUENCE [LARGE SCALE GENOMIC DNA]</scope>
    <source>
        <strain evidence="7">8CFCBH1</strain>
    </source>
</reference>
<dbReference type="Pfam" id="PF00126">
    <property type="entry name" value="HTH_1"/>
    <property type="match status" value="1"/>
</dbReference>
<dbReference type="SUPFAM" id="SSF53850">
    <property type="entry name" value="Periplasmic binding protein-like II"/>
    <property type="match status" value="1"/>
</dbReference>
<keyword evidence="3" id="KW-0238">DNA-binding</keyword>
<proteinExistence type="inferred from homology"/>
<dbReference type="InterPro" id="IPR036388">
    <property type="entry name" value="WH-like_DNA-bd_sf"/>
</dbReference>
<dbReference type="InterPro" id="IPR005119">
    <property type="entry name" value="LysR_subst-bd"/>
</dbReference>
<keyword evidence="7" id="KW-1185">Reference proteome</keyword>
<dbReference type="GO" id="GO:0032993">
    <property type="term" value="C:protein-DNA complex"/>
    <property type="evidence" value="ECO:0007669"/>
    <property type="project" value="TreeGrafter"/>
</dbReference>
<evidence type="ECO:0000313" key="6">
    <source>
        <dbReference type="EMBL" id="BCA88174.1"/>
    </source>
</evidence>
<dbReference type="Proteomes" id="UP000501727">
    <property type="component" value="Chromosome"/>
</dbReference>
<dbReference type="InterPro" id="IPR000847">
    <property type="entry name" value="LysR_HTH_N"/>
</dbReference>
<evidence type="ECO:0000256" key="3">
    <source>
        <dbReference type="ARBA" id="ARBA00023125"/>
    </source>
</evidence>
<dbReference type="EMBL" id="AP022829">
    <property type="protein sequence ID" value="BCA88174.1"/>
    <property type="molecule type" value="Genomic_DNA"/>
</dbReference>
<dbReference type="GO" id="GO:0003700">
    <property type="term" value="F:DNA-binding transcription factor activity"/>
    <property type="evidence" value="ECO:0007669"/>
    <property type="project" value="InterPro"/>
</dbReference>
<reference evidence="7" key="2">
    <citation type="submission" date="2020-03" db="EMBL/GenBank/DDBJ databases">
        <title>Complete Genome Sequence of Adlercreutzia sp. strain 8CFCBH1 Producing Equol, Isolated from Healthy Japanese Feces.</title>
        <authorList>
            <person name="Ogata Y."/>
            <person name="Sakamoto M."/>
            <person name="Ohkuma M."/>
            <person name="Hattori M."/>
            <person name="Suda W."/>
        </authorList>
    </citation>
    <scope>NUCLEOTIDE SEQUENCE [LARGE SCALE GENOMIC DNA]</scope>
    <source>
        <strain evidence="7">8CFCBH1</strain>
    </source>
</reference>
<evidence type="ECO:0000256" key="4">
    <source>
        <dbReference type="ARBA" id="ARBA00023163"/>
    </source>
</evidence>
<evidence type="ECO:0000256" key="2">
    <source>
        <dbReference type="ARBA" id="ARBA00023015"/>
    </source>
</evidence>
<keyword evidence="4" id="KW-0804">Transcription</keyword>
<dbReference type="Gene3D" id="1.10.10.10">
    <property type="entry name" value="Winged helix-like DNA-binding domain superfamily/Winged helix DNA-binding domain"/>
    <property type="match status" value="1"/>
</dbReference>
<dbReference type="PROSITE" id="PS50931">
    <property type="entry name" value="HTH_LYSR"/>
    <property type="match status" value="1"/>
</dbReference>
<organism evidence="6 7">
    <name type="scientific">Adlercreutzia hattorii</name>
    <dbReference type="NCBI Taxonomy" id="2707299"/>
    <lineage>
        <taxon>Bacteria</taxon>
        <taxon>Bacillati</taxon>
        <taxon>Actinomycetota</taxon>
        <taxon>Coriobacteriia</taxon>
        <taxon>Eggerthellales</taxon>
        <taxon>Eggerthellaceae</taxon>
        <taxon>Adlercreutzia</taxon>
    </lineage>
</organism>
<dbReference type="AlphaFoldDB" id="A0A6F8SK51"/>
<evidence type="ECO:0000259" key="5">
    <source>
        <dbReference type="PROSITE" id="PS50931"/>
    </source>
</evidence>
<dbReference type="InterPro" id="IPR036390">
    <property type="entry name" value="WH_DNA-bd_sf"/>
</dbReference>
<evidence type="ECO:0000313" key="7">
    <source>
        <dbReference type="Proteomes" id="UP000501727"/>
    </source>
</evidence>
<dbReference type="PANTHER" id="PTHR30346:SF17">
    <property type="entry name" value="LYSR FAMILY TRANSCRIPTIONAL REGULATOR"/>
    <property type="match status" value="1"/>
</dbReference>
<keyword evidence="2" id="KW-0805">Transcription regulation</keyword>
<dbReference type="PANTHER" id="PTHR30346">
    <property type="entry name" value="TRANSCRIPTIONAL DUAL REGULATOR HCAR-RELATED"/>
    <property type="match status" value="1"/>
</dbReference>